<dbReference type="SUPFAM" id="SSF48264">
    <property type="entry name" value="Cytochrome P450"/>
    <property type="match status" value="1"/>
</dbReference>
<protein>
    <submittedName>
        <fullName evidence="10">Cytochrome P450</fullName>
    </submittedName>
</protein>
<evidence type="ECO:0000256" key="1">
    <source>
        <dbReference type="ARBA" id="ARBA00001971"/>
    </source>
</evidence>
<keyword evidence="6 8" id="KW-0503">Monooxygenase</keyword>
<reference evidence="10 11" key="1">
    <citation type="journal article" date="2019" name="Nat. Ecol. Evol.">
        <title>Megaphylogeny resolves global patterns of mushroom evolution.</title>
        <authorList>
            <person name="Varga T."/>
            <person name="Krizsan K."/>
            <person name="Foldi C."/>
            <person name="Dima B."/>
            <person name="Sanchez-Garcia M."/>
            <person name="Sanchez-Ramirez S."/>
            <person name="Szollosi G.J."/>
            <person name="Szarkandi J.G."/>
            <person name="Papp V."/>
            <person name="Albert L."/>
            <person name="Andreopoulos W."/>
            <person name="Angelini C."/>
            <person name="Antonin V."/>
            <person name="Barry K.W."/>
            <person name="Bougher N.L."/>
            <person name="Buchanan P."/>
            <person name="Buyck B."/>
            <person name="Bense V."/>
            <person name="Catcheside P."/>
            <person name="Chovatia M."/>
            <person name="Cooper J."/>
            <person name="Damon W."/>
            <person name="Desjardin D."/>
            <person name="Finy P."/>
            <person name="Geml J."/>
            <person name="Haridas S."/>
            <person name="Hughes K."/>
            <person name="Justo A."/>
            <person name="Karasinski D."/>
            <person name="Kautmanova I."/>
            <person name="Kiss B."/>
            <person name="Kocsube S."/>
            <person name="Kotiranta H."/>
            <person name="LaButti K.M."/>
            <person name="Lechner B.E."/>
            <person name="Liimatainen K."/>
            <person name="Lipzen A."/>
            <person name="Lukacs Z."/>
            <person name="Mihaltcheva S."/>
            <person name="Morgado L.N."/>
            <person name="Niskanen T."/>
            <person name="Noordeloos M.E."/>
            <person name="Ohm R.A."/>
            <person name="Ortiz-Santana B."/>
            <person name="Ovrebo C."/>
            <person name="Racz N."/>
            <person name="Riley R."/>
            <person name="Savchenko A."/>
            <person name="Shiryaev A."/>
            <person name="Soop K."/>
            <person name="Spirin V."/>
            <person name="Szebenyi C."/>
            <person name="Tomsovsky M."/>
            <person name="Tulloss R.E."/>
            <person name="Uehling J."/>
            <person name="Grigoriev I.V."/>
            <person name="Vagvolgyi C."/>
            <person name="Papp T."/>
            <person name="Martin F.M."/>
            <person name="Miettinen O."/>
            <person name="Hibbett D.S."/>
            <person name="Nagy L.G."/>
        </authorList>
    </citation>
    <scope>NUCLEOTIDE SEQUENCE [LARGE SCALE GENOMIC DNA]</scope>
    <source>
        <strain evidence="10 11">CBS 962.96</strain>
    </source>
</reference>
<evidence type="ECO:0000313" key="10">
    <source>
        <dbReference type="EMBL" id="THU89236.1"/>
    </source>
</evidence>
<proteinExistence type="inferred from homology"/>
<feature type="transmembrane region" description="Helical" evidence="9">
    <location>
        <begin position="6"/>
        <end position="25"/>
    </location>
</feature>
<dbReference type="GO" id="GO:0016705">
    <property type="term" value="F:oxidoreductase activity, acting on paired donors, with incorporation or reduction of molecular oxygen"/>
    <property type="evidence" value="ECO:0007669"/>
    <property type="project" value="InterPro"/>
</dbReference>
<keyword evidence="11" id="KW-1185">Reference proteome</keyword>
<organism evidence="10 11">
    <name type="scientific">Dendrothele bispora (strain CBS 962.96)</name>
    <dbReference type="NCBI Taxonomy" id="1314807"/>
    <lineage>
        <taxon>Eukaryota</taxon>
        <taxon>Fungi</taxon>
        <taxon>Dikarya</taxon>
        <taxon>Basidiomycota</taxon>
        <taxon>Agaricomycotina</taxon>
        <taxon>Agaricomycetes</taxon>
        <taxon>Agaricomycetidae</taxon>
        <taxon>Agaricales</taxon>
        <taxon>Agaricales incertae sedis</taxon>
        <taxon>Dendrothele</taxon>
    </lineage>
</organism>
<keyword evidence="4 8" id="KW-0560">Oxidoreductase</keyword>
<gene>
    <name evidence="10" type="ORF">K435DRAFT_781714</name>
</gene>
<name>A0A4S8LJ88_DENBC</name>
<evidence type="ECO:0000256" key="7">
    <source>
        <dbReference type="PIRSR" id="PIRSR602403-1"/>
    </source>
</evidence>
<dbReference type="Gene3D" id="1.10.630.10">
    <property type="entry name" value="Cytochrome P450"/>
    <property type="match status" value="1"/>
</dbReference>
<evidence type="ECO:0000256" key="4">
    <source>
        <dbReference type="ARBA" id="ARBA00023002"/>
    </source>
</evidence>
<keyword evidence="7 8" id="KW-0349">Heme</keyword>
<evidence type="ECO:0000256" key="8">
    <source>
        <dbReference type="RuleBase" id="RU000461"/>
    </source>
</evidence>
<comment type="similarity">
    <text evidence="2 8">Belongs to the cytochrome P450 family.</text>
</comment>
<evidence type="ECO:0000256" key="6">
    <source>
        <dbReference type="ARBA" id="ARBA00023033"/>
    </source>
</evidence>
<feature type="transmembrane region" description="Helical" evidence="9">
    <location>
        <begin position="202"/>
        <end position="219"/>
    </location>
</feature>
<dbReference type="PANTHER" id="PTHR46206">
    <property type="entry name" value="CYTOCHROME P450"/>
    <property type="match status" value="1"/>
</dbReference>
<keyword evidence="9" id="KW-0812">Transmembrane</keyword>
<dbReference type="AlphaFoldDB" id="A0A4S8LJ88"/>
<dbReference type="InterPro" id="IPR002403">
    <property type="entry name" value="Cyt_P450_E_grp-IV"/>
</dbReference>
<dbReference type="EMBL" id="ML179376">
    <property type="protein sequence ID" value="THU89236.1"/>
    <property type="molecule type" value="Genomic_DNA"/>
</dbReference>
<dbReference type="InterPro" id="IPR036396">
    <property type="entry name" value="Cyt_P450_sf"/>
</dbReference>
<dbReference type="InterPro" id="IPR017972">
    <property type="entry name" value="Cyt_P450_CS"/>
</dbReference>
<dbReference type="GO" id="GO:0005506">
    <property type="term" value="F:iron ion binding"/>
    <property type="evidence" value="ECO:0007669"/>
    <property type="project" value="InterPro"/>
</dbReference>
<sequence>MLLEFSYTSIILLSAYLIRIAYWFFSWRRTTAHIPCYGLPGLKGYFLTALKYTFDSVECMKAACAEFPHRPFFMPTLINGPILVVGSDYIDFLRTSTDRVFSANAARYEMNQLNWTLDPHQLKNPYGIGVLQRETSKELDKYLPGIVGEIELTLDDGLRTSNVADDVEIDLFPSMTDMIARIVNRTLVGQELCRNTRYRRAVVHYASTFVFYSMVLKLFPDFMKALVYNVLSIMFGGKREPAKHLLTFLKNYTSSGEEENPTMIAALLKESGQSDPQQLVMPLIALNFGSIHTTSIVCTQTLFELAVMSPSDVKLIRDEIEEVFSRHNGEWTKSALSSCLRLDSLLREIGRLYGVTIFSSERYTIQDGILPGKVIVPRGTMLSVPNLTVHMDPKIYPDPEKFDAFRFYDFKKNTNADGKEPKHDLTTIDSNHYLLFGLGRHACAGRYFAAAVIKLVVIYVLRHYDVRLPKCYKERPQNLIFNGVIVPDRKGRLQFVRR</sequence>
<dbReference type="GO" id="GO:0004497">
    <property type="term" value="F:monooxygenase activity"/>
    <property type="evidence" value="ECO:0007669"/>
    <property type="project" value="UniProtKB-KW"/>
</dbReference>
<evidence type="ECO:0000313" key="11">
    <source>
        <dbReference type="Proteomes" id="UP000297245"/>
    </source>
</evidence>
<accession>A0A4S8LJ88</accession>
<evidence type="ECO:0000256" key="9">
    <source>
        <dbReference type="SAM" id="Phobius"/>
    </source>
</evidence>
<dbReference type="Proteomes" id="UP000297245">
    <property type="component" value="Unassembled WGS sequence"/>
</dbReference>
<dbReference type="InterPro" id="IPR001128">
    <property type="entry name" value="Cyt_P450"/>
</dbReference>
<dbReference type="PANTHER" id="PTHR46206:SF1">
    <property type="entry name" value="P450, PUTATIVE (EUROFUNG)-RELATED"/>
    <property type="match status" value="1"/>
</dbReference>
<evidence type="ECO:0000256" key="3">
    <source>
        <dbReference type="ARBA" id="ARBA00022723"/>
    </source>
</evidence>
<dbReference type="PRINTS" id="PR00465">
    <property type="entry name" value="EP450IV"/>
</dbReference>
<feature type="binding site" description="axial binding residue" evidence="7">
    <location>
        <position position="443"/>
    </location>
    <ligand>
        <name>heme</name>
        <dbReference type="ChEBI" id="CHEBI:30413"/>
    </ligand>
    <ligandPart>
        <name>Fe</name>
        <dbReference type="ChEBI" id="CHEBI:18248"/>
    </ligandPart>
</feature>
<comment type="cofactor">
    <cofactor evidence="1 7">
        <name>heme</name>
        <dbReference type="ChEBI" id="CHEBI:30413"/>
    </cofactor>
</comment>
<dbReference type="CDD" id="cd11041">
    <property type="entry name" value="CYP503A1-like"/>
    <property type="match status" value="1"/>
</dbReference>
<evidence type="ECO:0000256" key="2">
    <source>
        <dbReference type="ARBA" id="ARBA00010617"/>
    </source>
</evidence>
<dbReference type="GO" id="GO:0020037">
    <property type="term" value="F:heme binding"/>
    <property type="evidence" value="ECO:0007669"/>
    <property type="project" value="InterPro"/>
</dbReference>
<keyword evidence="9" id="KW-1133">Transmembrane helix</keyword>
<dbReference type="PROSITE" id="PS00086">
    <property type="entry name" value="CYTOCHROME_P450"/>
    <property type="match status" value="1"/>
</dbReference>
<dbReference type="OrthoDB" id="1844152at2759"/>
<dbReference type="Pfam" id="PF00067">
    <property type="entry name" value="p450"/>
    <property type="match status" value="1"/>
</dbReference>
<keyword evidence="9" id="KW-0472">Membrane</keyword>
<keyword evidence="5 7" id="KW-0408">Iron</keyword>
<keyword evidence="3 7" id="KW-0479">Metal-binding</keyword>
<evidence type="ECO:0000256" key="5">
    <source>
        <dbReference type="ARBA" id="ARBA00023004"/>
    </source>
</evidence>